<feature type="domain" description="Reverse transcriptase RNase H-like" evidence="7">
    <location>
        <begin position="57"/>
        <end position="158"/>
    </location>
</feature>
<name>A0ABQ5KBP7_9EUKA</name>
<dbReference type="InterPro" id="IPR043128">
    <property type="entry name" value="Rev_trsase/Diguanyl_cyclase"/>
</dbReference>
<dbReference type="SUPFAM" id="SSF56672">
    <property type="entry name" value="DNA/RNA polymerases"/>
    <property type="match status" value="1"/>
</dbReference>
<evidence type="ECO:0000256" key="3">
    <source>
        <dbReference type="ARBA" id="ARBA00022722"/>
    </source>
</evidence>
<keyword evidence="5" id="KW-0378">Hydrolase</keyword>
<keyword evidence="3" id="KW-0540">Nuclease</keyword>
<gene>
    <name evidence="8" type="ORF">ADUPG1_005359</name>
</gene>
<accession>A0ABQ5KBP7</accession>
<dbReference type="CDD" id="cd09274">
    <property type="entry name" value="RNase_HI_RT_Ty3"/>
    <property type="match status" value="1"/>
</dbReference>
<dbReference type="Gene3D" id="3.30.70.270">
    <property type="match status" value="1"/>
</dbReference>
<dbReference type="EMBL" id="BQXS01008521">
    <property type="protein sequence ID" value="GKT29981.1"/>
    <property type="molecule type" value="Genomic_DNA"/>
</dbReference>
<evidence type="ECO:0000256" key="4">
    <source>
        <dbReference type="ARBA" id="ARBA00022759"/>
    </source>
</evidence>
<comment type="caution">
    <text evidence="8">The sequence shown here is derived from an EMBL/GenBank/DDBJ whole genome shotgun (WGS) entry which is preliminary data.</text>
</comment>
<protein>
    <recommendedName>
        <fullName evidence="7">Reverse transcriptase RNase H-like domain-containing protein</fullName>
    </recommendedName>
</protein>
<dbReference type="InterPro" id="IPR050951">
    <property type="entry name" value="Retrovirus_Pol_polyprotein"/>
</dbReference>
<evidence type="ECO:0000256" key="2">
    <source>
        <dbReference type="ARBA" id="ARBA00022695"/>
    </source>
</evidence>
<dbReference type="InterPro" id="IPR041373">
    <property type="entry name" value="RT_RNaseH"/>
</dbReference>
<dbReference type="PANTHER" id="PTHR37984">
    <property type="entry name" value="PROTEIN CBG26694"/>
    <property type="match status" value="1"/>
</dbReference>
<evidence type="ECO:0000256" key="5">
    <source>
        <dbReference type="ARBA" id="ARBA00022801"/>
    </source>
</evidence>
<feature type="non-terminal residue" evidence="8">
    <location>
        <position position="183"/>
    </location>
</feature>
<keyword evidence="6" id="KW-0695">RNA-directed DNA polymerase</keyword>
<evidence type="ECO:0000256" key="6">
    <source>
        <dbReference type="ARBA" id="ARBA00022918"/>
    </source>
</evidence>
<dbReference type="InterPro" id="IPR043502">
    <property type="entry name" value="DNA/RNA_pol_sf"/>
</dbReference>
<dbReference type="Proteomes" id="UP001057375">
    <property type="component" value="Unassembled WGS sequence"/>
</dbReference>
<dbReference type="Pfam" id="PF17917">
    <property type="entry name" value="RT_RNaseH"/>
    <property type="match status" value="1"/>
</dbReference>
<evidence type="ECO:0000313" key="8">
    <source>
        <dbReference type="EMBL" id="GKT29981.1"/>
    </source>
</evidence>
<dbReference type="PANTHER" id="PTHR37984:SF5">
    <property type="entry name" value="PROTEIN NYNRIN-LIKE"/>
    <property type="match status" value="1"/>
</dbReference>
<sequence length="183" mass="21108">MATYLMAFIPNFSRMIEPISRLVKGDGNEVSWETEQAEAGRRVVECLEQKLMLFHPDPEATMVLRTDASTIGVGGMVAMIQDGVEKPLAFYSKKFTDTERKWCTLEQEAFGLYWVMTKARNFLWGRKFVAETDHRNLTFMLKNESAKVQRWRMAVSEFDFEVHHIKGKENLIADGLSRSFVKS</sequence>
<evidence type="ECO:0000313" key="9">
    <source>
        <dbReference type="Proteomes" id="UP001057375"/>
    </source>
</evidence>
<keyword evidence="4" id="KW-0255">Endonuclease</keyword>
<keyword evidence="2" id="KW-0548">Nucleotidyltransferase</keyword>
<evidence type="ECO:0000259" key="7">
    <source>
        <dbReference type="Pfam" id="PF17917"/>
    </source>
</evidence>
<keyword evidence="1" id="KW-0808">Transferase</keyword>
<proteinExistence type="predicted"/>
<reference evidence="8" key="1">
    <citation type="submission" date="2022-03" db="EMBL/GenBank/DDBJ databases">
        <title>Draft genome sequence of Aduncisulcus paluster, a free-living microaerophilic Fornicata.</title>
        <authorList>
            <person name="Yuyama I."/>
            <person name="Kume K."/>
            <person name="Tamura T."/>
            <person name="Inagaki Y."/>
            <person name="Hashimoto T."/>
        </authorList>
    </citation>
    <scope>NUCLEOTIDE SEQUENCE</scope>
    <source>
        <strain evidence="8">NY0171</strain>
    </source>
</reference>
<evidence type="ECO:0000256" key="1">
    <source>
        <dbReference type="ARBA" id="ARBA00022679"/>
    </source>
</evidence>
<keyword evidence="9" id="KW-1185">Reference proteome</keyword>
<organism evidence="8 9">
    <name type="scientific">Aduncisulcus paluster</name>
    <dbReference type="NCBI Taxonomy" id="2918883"/>
    <lineage>
        <taxon>Eukaryota</taxon>
        <taxon>Metamonada</taxon>
        <taxon>Carpediemonas-like organisms</taxon>
        <taxon>Aduncisulcus</taxon>
    </lineage>
</organism>